<dbReference type="EMBL" id="CP002868">
    <property type="protein sequence ID" value="AEJ18414.1"/>
    <property type="molecule type" value="Genomic_DNA"/>
</dbReference>
<keyword evidence="3" id="KW-1185">Reference proteome</keyword>
<dbReference type="KEGG" id="scd:Spica_0246"/>
<dbReference type="InterPro" id="IPR024047">
    <property type="entry name" value="MM3350-like_sf"/>
</dbReference>
<dbReference type="OrthoDB" id="354079at2"/>
<accession>F8EYI2</accession>
<dbReference type="SUPFAM" id="SSF159941">
    <property type="entry name" value="MM3350-like"/>
    <property type="match status" value="1"/>
</dbReference>
<evidence type="ECO:0000313" key="3">
    <source>
        <dbReference type="Proteomes" id="UP000000503"/>
    </source>
</evidence>
<dbReference type="PANTHER" id="PTHR41878:SF1">
    <property type="entry name" value="TNPR PROTEIN"/>
    <property type="match status" value="1"/>
</dbReference>
<dbReference type="HOGENOM" id="CLU_408226_0_0_12"/>
<dbReference type="STRING" id="744872.Spica_0246"/>
<dbReference type="eggNOG" id="COG4974">
    <property type="taxonomic scope" value="Bacteria"/>
</dbReference>
<dbReference type="AlphaFoldDB" id="F8EYI2"/>
<feature type="domain" description="Plasmid pRiA4b Orf3-like" evidence="1">
    <location>
        <begin position="502"/>
        <end position="659"/>
    </location>
</feature>
<gene>
    <name evidence="2" type="ordered locus">Spica_0246</name>
</gene>
<dbReference type="Gene3D" id="3.10.290.30">
    <property type="entry name" value="MM3350-like"/>
    <property type="match status" value="1"/>
</dbReference>
<dbReference type="InterPro" id="IPR012912">
    <property type="entry name" value="Plasmid_pRiA4b_Orf3-like"/>
</dbReference>
<dbReference type="PANTHER" id="PTHR41878">
    <property type="entry name" value="LEXA REPRESSOR-RELATED"/>
    <property type="match status" value="1"/>
</dbReference>
<evidence type="ECO:0000313" key="2">
    <source>
        <dbReference type="EMBL" id="AEJ18414.1"/>
    </source>
</evidence>
<sequence>MTIEQEDRLYTFLEERIEPFHVADVVEAIYKTDSTGAYRLDEEVHTFLEKRRLAFPLANRYYQTRRGYFEHARFVIRPTRLEIQNGILIPGHRCLPFENPILFPHEFQFLWKGEVVPKTTTEGSPEDFYSFYNLYGEEYAPQYIARDNPDNEVSFNAHPYEEPGEVSITTLDLRSFYRETAFVPGYGFIVEVTDWKAGVFTLQEVLREGEVSEPSREWARLLEQGFFTSFEMIGPAASTEEQLAFAFWFGGRRLLDLPAMSVETFMYEYTERIDTVPYGMETRFWYAGKEIPDMSHWTEDGAPPDKTELEEILYTYGLPVSEYVVQSYVRDALYQQDNDLAAILGRIVPAPIKMNGEDELILAQYVMEVYEAFSRTYSIFLDKDMGPVRHSAAELHTAVVALMSQLSSHGVDQFWLPQHTLVILSQLQVHCARILEDLDHDDPHEASDLETIDIALEGMIETYEDIKHRVQEALDGYRRSRLSVVRSESPDALQPQWRALQLVISGTSIWRRMLVYEASTLHELHQIIMAVLGWSGQKLHGFIINGELYDAEGNSSDRDERLLTLGEIVKKGITEFTYNYDYTAEWEIRISILHALEAGEAPQQVCCVAGEGAAPPEHIGGALRFRRFLAALDKENTAEQAEARQELGESFNPQLCDLSTCNNRLLSLSLTGS</sequence>
<organism evidence="2 3">
    <name type="scientific">Gracilinema caldarium (strain ATCC 51460 / DSM 7334 / H1)</name>
    <name type="common">Treponema caldarium</name>
    <dbReference type="NCBI Taxonomy" id="744872"/>
    <lineage>
        <taxon>Bacteria</taxon>
        <taxon>Pseudomonadati</taxon>
        <taxon>Spirochaetota</taxon>
        <taxon>Spirochaetia</taxon>
        <taxon>Spirochaetales</taxon>
        <taxon>Breznakiellaceae</taxon>
        <taxon>Gracilinema</taxon>
    </lineage>
</organism>
<evidence type="ECO:0000259" key="1">
    <source>
        <dbReference type="Pfam" id="PF07929"/>
    </source>
</evidence>
<proteinExistence type="predicted"/>
<reference evidence="3" key="1">
    <citation type="journal article" date="2013" name="Stand. Genomic Sci.">
        <title>Genome sequence of the thermophilic fresh-water bacterium Spirochaeta caldaria type strain (H1(T)), reclassification of Spirochaeta caldaria, Spirochaeta stenostrepta, and Spirochaeta zuelzerae in the genus Treponema as Treponema caldaria comb. nov., Treponema stenostrepta comb. nov., and Treponema zuelzerae comb. nov., and emendation of the genus Treponema.</title>
        <authorList>
            <person name="Abt B."/>
            <person name="Goker M."/>
            <person name="Scheuner C."/>
            <person name="Han C."/>
            <person name="Lu M."/>
            <person name="Misra M."/>
            <person name="Lapidus A."/>
            <person name="Nolan M."/>
            <person name="Lucas S."/>
            <person name="Hammon N."/>
            <person name="Deshpande S."/>
            <person name="Cheng J.F."/>
            <person name="Tapia R."/>
            <person name="Goodwin L.A."/>
            <person name="Pitluck S."/>
            <person name="Liolios K."/>
            <person name="Pagani I."/>
            <person name="Ivanova N."/>
            <person name="Mavromatis K."/>
            <person name="Mikhailova N."/>
            <person name="Huntemann M."/>
            <person name="Pati A."/>
            <person name="Chen A."/>
            <person name="Palaniappan K."/>
            <person name="Land M."/>
            <person name="Hauser L."/>
            <person name="Jeffries C.D."/>
            <person name="Rohde M."/>
            <person name="Spring S."/>
            <person name="Gronow S."/>
            <person name="Detter J.C."/>
            <person name="Bristow J."/>
            <person name="Eisen J.A."/>
            <person name="Markowitz V."/>
            <person name="Hugenholtz P."/>
            <person name="Kyrpides N.C."/>
            <person name="Woyke T."/>
            <person name="Klenk H.P."/>
        </authorList>
    </citation>
    <scope>NUCLEOTIDE SEQUENCE</scope>
    <source>
        <strain evidence="3">ATCC 51460 / DSM 7334 / H1</strain>
    </source>
</reference>
<name>F8EYI2_GRAC1</name>
<dbReference type="RefSeq" id="WP_013967727.1">
    <property type="nucleotide sequence ID" value="NC_015732.1"/>
</dbReference>
<dbReference type="Pfam" id="PF07929">
    <property type="entry name" value="PRiA4_ORF3"/>
    <property type="match status" value="1"/>
</dbReference>
<protein>
    <submittedName>
        <fullName evidence="2">Plasmid pRiA4b ORF-3 family protein</fullName>
    </submittedName>
</protein>
<dbReference type="Proteomes" id="UP000000503">
    <property type="component" value="Chromosome"/>
</dbReference>